<keyword evidence="2" id="KW-1185">Reference proteome</keyword>
<dbReference type="Proteomes" id="UP001293254">
    <property type="component" value="Unassembled WGS sequence"/>
</dbReference>
<reference evidence="1" key="1">
    <citation type="submission" date="2020-06" db="EMBL/GenBank/DDBJ databases">
        <authorList>
            <person name="Li T."/>
            <person name="Hu X."/>
            <person name="Zhang T."/>
            <person name="Song X."/>
            <person name="Zhang H."/>
            <person name="Dai N."/>
            <person name="Sheng W."/>
            <person name="Hou X."/>
            <person name="Wei L."/>
        </authorList>
    </citation>
    <scope>NUCLEOTIDE SEQUENCE</scope>
    <source>
        <strain evidence="1">3651</strain>
        <tissue evidence="1">Leaf</tissue>
    </source>
</reference>
<comment type="caution">
    <text evidence="1">The sequence shown here is derived from an EMBL/GenBank/DDBJ whole genome shotgun (WGS) entry which is preliminary data.</text>
</comment>
<evidence type="ECO:0000313" key="1">
    <source>
        <dbReference type="EMBL" id="KAK4415671.1"/>
    </source>
</evidence>
<organism evidence="1 2">
    <name type="scientific">Sesamum alatum</name>
    <dbReference type="NCBI Taxonomy" id="300844"/>
    <lineage>
        <taxon>Eukaryota</taxon>
        <taxon>Viridiplantae</taxon>
        <taxon>Streptophyta</taxon>
        <taxon>Embryophyta</taxon>
        <taxon>Tracheophyta</taxon>
        <taxon>Spermatophyta</taxon>
        <taxon>Magnoliopsida</taxon>
        <taxon>eudicotyledons</taxon>
        <taxon>Gunneridae</taxon>
        <taxon>Pentapetalae</taxon>
        <taxon>asterids</taxon>
        <taxon>lamiids</taxon>
        <taxon>Lamiales</taxon>
        <taxon>Pedaliaceae</taxon>
        <taxon>Sesamum</taxon>
    </lineage>
</organism>
<evidence type="ECO:0000313" key="2">
    <source>
        <dbReference type="Proteomes" id="UP001293254"/>
    </source>
</evidence>
<reference evidence="1" key="2">
    <citation type="journal article" date="2024" name="Plant">
        <title>Genomic evolution and insights into agronomic trait innovations of Sesamum species.</title>
        <authorList>
            <person name="Miao H."/>
            <person name="Wang L."/>
            <person name="Qu L."/>
            <person name="Liu H."/>
            <person name="Sun Y."/>
            <person name="Le M."/>
            <person name="Wang Q."/>
            <person name="Wei S."/>
            <person name="Zheng Y."/>
            <person name="Lin W."/>
            <person name="Duan Y."/>
            <person name="Cao H."/>
            <person name="Xiong S."/>
            <person name="Wang X."/>
            <person name="Wei L."/>
            <person name="Li C."/>
            <person name="Ma Q."/>
            <person name="Ju M."/>
            <person name="Zhao R."/>
            <person name="Li G."/>
            <person name="Mu C."/>
            <person name="Tian Q."/>
            <person name="Mei H."/>
            <person name="Zhang T."/>
            <person name="Gao T."/>
            <person name="Zhang H."/>
        </authorList>
    </citation>
    <scope>NUCLEOTIDE SEQUENCE</scope>
    <source>
        <strain evidence="1">3651</strain>
    </source>
</reference>
<gene>
    <name evidence="1" type="ORF">Salat_2674500</name>
</gene>
<dbReference type="PANTHER" id="PTHR48221">
    <property type="entry name" value="ACYL-COA SYNTHETASE FAMILY PROTEIN"/>
    <property type="match status" value="1"/>
</dbReference>
<proteinExistence type="predicted"/>
<protein>
    <submittedName>
        <fullName evidence="1">Uncharacterized protein</fullName>
    </submittedName>
</protein>
<sequence>MSRFAEISSLFAALASNLQTEDTAARNEVDLSISDLNRSLNLSEAPRVRILDTALSLMCFTAPQVYDSVIEFTVKTIVTVLSSSVECKVLRTNKEQVLRVGGLISKSDCANVMEWCAGILGKLKGRKDDLCALLLYAVIRMAALAPCFPRPIRSTSNLEWKFSDSSTSALANLHCHLPDELKVKDGEVPLRLLLWHLDPMILKQDILQILEEITKRPFLSLNTEFYDRTEWRSKVICLVLSPSMFVETRALLHGLALHNRGMASVMELQIEFVGQVLDVISRPMWWGISMEVGSKLPFSHAYFPQEHHLLRILAGPMSEEYFQNLINKISGALSHTGGHSVTSLKKPATKINIVDHKSMWAMVMNFPGWFSFASMLLFCDNSPIDNFHFESIPGSVKRYLMHDTEVSPSTAAANVIAWILNPISESDHYLMVDHLVKVSELWTRKCSSLSECNDIKRVHMKETSRLKLHDKDGIPSPELDGWTVWLWLKEFRDMYIKLFGERVHLTTSNTKEFSISQNMLLRRIPLGILLVYANHLNAAGCALLLHYAATGTVQKFSDKQNSGLSLKRWKYDLQQDSVTWIECYTKAEAIAVCKTVFDITDVTERISRSMFETEEEGLNFVCQLKLKSGNYLLKCIKRLLQVKFDGDDLQMQRDLLTRVIRWRHQGKDVFQNNKDLDYVCDALNV</sequence>
<dbReference type="AlphaFoldDB" id="A0AAE2CB66"/>
<dbReference type="EMBL" id="JACGWO010000011">
    <property type="protein sequence ID" value="KAK4415671.1"/>
    <property type="molecule type" value="Genomic_DNA"/>
</dbReference>
<dbReference type="PANTHER" id="PTHR48221:SF2">
    <property type="entry name" value="ACYL-COA SYNTHETASE FAMILY PROTEIN"/>
    <property type="match status" value="1"/>
</dbReference>
<name>A0AAE2CB66_9LAMI</name>
<accession>A0AAE2CB66</accession>